<dbReference type="Proteomes" id="UP000324585">
    <property type="component" value="Unassembled WGS sequence"/>
</dbReference>
<dbReference type="AlphaFoldDB" id="A0A5J4YNL4"/>
<comment type="caution">
    <text evidence="2">The sequence shown here is derived from an EMBL/GenBank/DDBJ whole genome shotgun (WGS) entry which is preliminary data.</text>
</comment>
<reference evidence="3" key="1">
    <citation type="journal article" date="2019" name="Nat. Commun.">
        <title>Expansion of phycobilisome linker gene families in mesophilic red algae.</title>
        <authorList>
            <person name="Lee J."/>
            <person name="Kim D."/>
            <person name="Bhattacharya D."/>
            <person name="Yoon H.S."/>
        </authorList>
    </citation>
    <scope>NUCLEOTIDE SEQUENCE [LARGE SCALE GENOMIC DNA]</scope>
    <source>
        <strain evidence="3">CCMP 1328</strain>
    </source>
</reference>
<gene>
    <name evidence="2" type="ORF">FVE85_8059</name>
</gene>
<feature type="region of interest" description="Disordered" evidence="1">
    <location>
        <begin position="1"/>
        <end position="20"/>
    </location>
</feature>
<feature type="region of interest" description="Disordered" evidence="1">
    <location>
        <begin position="76"/>
        <end position="151"/>
    </location>
</feature>
<feature type="compositionally biased region" description="Basic and acidic residues" evidence="1">
    <location>
        <begin position="95"/>
        <end position="106"/>
    </location>
</feature>
<name>A0A5J4YNL4_PORPP</name>
<evidence type="ECO:0000313" key="2">
    <source>
        <dbReference type="EMBL" id="KAA8492552.1"/>
    </source>
</evidence>
<sequence length="151" mass="17000">MAMREGNGPPRRVHVFDGAPEDKMDAFRERILQNTRVERALFGDSPLARQRAIEQQLLEQYESELRDLYRQKNALEAQLGELDRPEPASGSCATERQHDTEHEKQTGKIGSPDEDGNIRMDSKVGEVNGASDEKEGDTGRKPDQGMKMDFG</sequence>
<proteinExistence type="predicted"/>
<keyword evidence="3" id="KW-1185">Reference proteome</keyword>
<feature type="compositionally biased region" description="Basic and acidic residues" evidence="1">
    <location>
        <begin position="131"/>
        <end position="151"/>
    </location>
</feature>
<accession>A0A5J4YNL4</accession>
<organism evidence="2 3">
    <name type="scientific">Porphyridium purpureum</name>
    <name type="common">Red alga</name>
    <name type="synonym">Porphyridium cruentum</name>
    <dbReference type="NCBI Taxonomy" id="35688"/>
    <lineage>
        <taxon>Eukaryota</taxon>
        <taxon>Rhodophyta</taxon>
        <taxon>Bangiophyceae</taxon>
        <taxon>Porphyridiales</taxon>
        <taxon>Porphyridiaceae</taxon>
        <taxon>Porphyridium</taxon>
    </lineage>
</organism>
<evidence type="ECO:0000313" key="3">
    <source>
        <dbReference type="Proteomes" id="UP000324585"/>
    </source>
</evidence>
<evidence type="ECO:0000256" key="1">
    <source>
        <dbReference type="SAM" id="MobiDB-lite"/>
    </source>
</evidence>
<dbReference type="EMBL" id="VRMN01000009">
    <property type="protein sequence ID" value="KAA8492552.1"/>
    <property type="molecule type" value="Genomic_DNA"/>
</dbReference>
<protein>
    <submittedName>
        <fullName evidence="2">Uncharacterized protein</fullName>
    </submittedName>
</protein>